<comment type="caution">
    <text evidence="3">The sequence shown here is derived from an EMBL/GenBank/DDBJ whole genome shotgun (WGS) entry which is preliminary data.</text>
</comment>
<evidence type="ECO:0000259" key="2">
    <source>
        <dbReference type="Pfam" id="PF09791"/>
    </source>
</evidence>
<organism evidence="3 4">
    <name type="scientific">Cronartium quercuum f. sp. fusiforme G11</name>
    <dbReference type="NCBI Taxonomy" id="708437"/>
    <lineage>
        <taxon>Eukaryota</taxon>
        <taxon>Fungi</taxon>
        <taxon>Dikarya</taxon>
        <taxon>Basidiomycota</taxon>
        <taxon>Pucciniomycotina</taxon>
        <taxon>Pucciniomycetes</taxon>
        <taxon>Pucciniales</taxon>
        <taxon>Coleosporiaceae</taxon>
        <taxon>Cronartium</taxon>
    </lineage>
</organism>
<dbReference type="InterPro" id="IPR019180">
    <property type="entry name" value="Oxidoreductase-like_N"/>
</dbReference>
<protein>
    <recommendedName>
        <fullName evidence="2">Oxidoreductase-like domain-containing protein</fullName>
    </recommendedName>
</protein>
<gene>
    <name evidence="3" type="ORF">CROQUDRAFT_663988</name>
</gene>
<proteinExistence type="predicted"/>
<dbReference type="InterPro" id="IPR039251">
    <property type="entry name" value="OXLD1"/>
</dbReference>
<evidence type="ECO:0000313" key="4">
    <source>
        <dbReference type="Proteomes" id="UP000886653"/>
    </source>
</evidence>
<name>A0A9P6T6T0_9BASI</name>
<dbReference type="Proteomes" id="UP000886653">
    <property type="component" value="Unassembled WGS sequence"/>
</dbReference>
<dbReference type="PANTHER" id="PTHR21193">
    <property type="entry name" value="OXIDOREDUCTASE-LIKE DOMAIN-CONTAINING PROTEIN 1"/>
    <property type="match status" value="1"/>
</dbReference>
<evidence type="ECO:0000256" key="1">
    <source>
        <dbReference type="SAM" id="MobiDB-lite"/>
    </source>
</evidence>
<dbReference type="GO" id="GO:0005739">
    <property type="term" value="C:mitochondrion"/>
    <property type="evidence" value="ECO:0007669"/>
    <property type="project" value="TreeGrafter"/>
</dbReference>
<accession>A0A9P6T6T0</accession>
<feature type="region of interest" description="Disordered" evidence="1">
    <location>
        <begin position="138"/>
        <end position="162"/>
    </location>
</feature>
<evidence type="ECO:0000313" key="3">
    <source>
        <dbReference type="EMBL" id="KAG0141322.1"/>
    </source>
</evidence>
<feature type="domain" description="Oxidoreductase-like" evidence="2">
    <location>
        <begin position="154"/>
        <end position="196"/>
    </location>
</feature>
<dbReference type="EMBL" id="MU167391">
    <property type="protein sequence ID" value="KAG0141322.1"/>
    <property type="molecule type" value="Genomic_DNA"/>
</dbReference>
<keyword evidence="4" id="KW-1185">Reference proteome</keyword>
<dbReference type="Pfam" id="PF09791">
    <property type="entry name" value="Oxidored-like"/>
    <property type="match status" value="1"/>
</dbReference>
<feature type="region of interest" description="Disordered" evidence="1">
    <location>
        <begin position="203"/>
        <end position="224"/>
    </location>
</feature>
<dbReference type="AlphaFoldDB" id="A0A9P6T6T0"/>
<sequence length="251" mass="27734">MSIRYSPKPDSRILLRHLSSFVSPVSPRRVYIIVNGSDRLNCTPVPNDELRTELRPQLRQVLKDERPTVNPGQSPPNLSLSWICVDGAQLDLRHQFTSGAPTKHLQGFVGLTIKESAHSHDRSKPFISSLPSQSQVHSLLSLSASQGKKEEVDVSVPSKPTPPGPEDCCMSGCAHCVHDIYFEELTAYQAALRNVKQQIQELGISESSSEHDVESRACEETEEEAMDPAIKAFLALERKLKGKSTKRLGAS</sequence>
<dbReference type="PANTHER" id="PTHR21193:SF3">
    <property type="entry name" value="OXIDOREDUCTASE-LIKE DOMAIN-CONTAINING PROTEIN 1"/>
    <property type="match status" value="1"/>
</dbReference>
<feature type="compositionally biased region" description="Basic and acidic residues" evidence="1">
    <location>
        <begin position="208"/>
        <end position="219"/>
    </location>
</feature>
<dbReference type="OrthoDB" id="10064411at2759"/>
<reference evidence="3" key="1">
    <citation type="submission" date="2013-11" db="EMBL/GenBank/DDBJ databases">
        <title>Genome sequence of the fusiform rust pathogen reveals effectors for host alternation and coevolution with pine.</title>
        <authorList>
            <consortium name="DOE Joint Genome Institute"/>
            <person name="Smith K."/>
            <person name="Pendleton A."/>
            <person name="Kubisiak T."/>
            <person name="Anderson C."/>
            <person name="Salamov A."/>
            <person name="Aerts A."/>
            <person name="Riley R."/>
            <person name="Clum A."/>
            <person name="Lindquist E."/>
            <person name="Ence D."/>
            <person name="Campbell M."/>
            <person name="Kronenberg Z."/>
            <person name="Feau N."/>
            <person name="Dhillon B."/>
            <person name="Hamelin R."/>
            <person name="Burleigh J."/>
            <person name="Smith J."/>
            <person name="Yandell M."/>
            <person name="Nelson C."/>
            <person name="Grigoriev I."/>
            <person name="Davis J."/>
        </authorList>
    </citation>
    <scope>NUCLEOTIDE SEQUENCE</scope>
    <source>
        <strain evidence="3">G11</strain>
    </source>
</reference>